<feature type="non-terminal residue" evidence="1">
    <location>
        <position position="1"/>
    </location>
</feature>
<accession>A0A814GXX8</accession>
<dbReference type="AlphaFoldDB" id="A0A814GXX8"/>
<organism evidence="1 2">
    <name type="scientific">Brachionus calyciflorus</name>
    <dbReference type="NCBI Taxonomy" id="104777"/>
    <lineage>
        <taxon>Eukaryota</taxon>
        <taxon>Metazoa</taxon>
        <taxon>Spiralia</taxon>
        <taxon>Gnathifera</taxon>
        <taxon>Rotifera</taxon>
        <taxon>Eurotatoria</taxon>
        <taxon>Monogononta</taxon>
        <taxon>Pseudotrocha</taxon>
        <taxon>Ploima</taxon>
        <taxon>Brachionidae</taxon>
        <taxon>Brachionus</taxon>
    </lineage>
</organism>
<feature type="non-terminal residue" evidence="1">
    <location>
        <position position="98"/>
    </location>
</feature>
<dbReference type="EMBL" id="CAJNOC010003896">
    <property type="protein sequence ID" value="CAF1002184.1"/>
    <property type="molecule type" value="Genomic_DNA"/>
</dbReference>
<keyword evidence="2" id="KW-1185">Reference proteome</keyword>
<evidence type="ECO:0000313" key="2">
    <source>
        <dbReference type="Proteomes" id="UP000663879"/>
    </source>
</evidence>
<proteinExistence type="predicted"/>
<comment type="caution">
    <text evidence="1">The sequence shown here is derived from an EMBL/GenBank/DDBJ whole genome shotgun (WGS) entry which is preliminary data.</text>
</comment>
<gene>
    <name evidence="1" type="ORF">OXX778_LOCUS16463</name>
</gene>
<protein>
    <submittedName>
        <fullName evidence="1">Uncharacterized protein</fullName>
    </submittedName>
</protein>
<evidence type="ECO:0000313" key="1">
    <source>
        <dbReference type="EMBL" id="CAF1002184.1"/>
    </source>
</evidence>
<reference evidence="1" key="1">
    <citation type="submission" date="2021-02" db="EMBL/GenBank/DDBJ databases">
        <authorList>
            <person name="Nowell W R."/>
        </authorList>
    </citation>
    <scope>NUCLEOTIDE SEQUENCE</scope>
    <source>
        <strain evidence="1">Ploen Becks lab</strain>
    </source>
</reference>
<name>A0A814GXX8_9BILA</name>
<sequence>MSFPVTQAPTVTQVNIENQAAQQSKKGSCGDGCGGCDNGCGAQYLHCLFEPYCSTRYLVHIRLNTVVIRLLGTNLHELSDSDQNAEQLVYPDQENRPI</sequence>
<dbReference type="Proteomes" id="UP000663879">
    <property type="component" value="Unassembled WGS sequence"/>
</dbReference>